<gene>
    <name evidence="2" type="ORF">BCS93_18135</name>
</gene>
<evidence type="ECO:0000313" key="3">
    <source>
        <dbReference type="Proteomes" id="UP000235611"/>
    </source>
</evidence>
<proteinExistence type="predicted"/>
<dbReference type="InterPro" id="IPR013413">
    <property type="entry name" value="CRISPR-assoc_prot_NE0113"/>
</dbReference>
<protein>
    <submittedName>
        <fullName evidence="2">CRISPR-associated protein</fullName>
    </submittedName>
</protein>
<organism evidence="2 3">
    <name type="scientific">Vibrio breoganii</name>
    <dbReference type="NCBI Taxonomy" id="553239"/>
    <lineage>
        <taxon>Bacteria</taxon>
        <taxon>Pseudomonadati</taxon>
        <taxon>Pseudomonadota</taxon>
        <taxon>Gammaproteobacteria</taxon>
        <taxon>Vibrionales</taxon>
        <taxon>Vibrionaceae</taxon>
        <taxon>Vibrio</taxon>
    </lineage>
</organism>
<reference evidence="3" key="1">
    <citation type="submission" date="2016-07" db="EMBL/GenBank/DDBJ databases">
        <title>Nontailed viruses are major unrecognized killers of bacteria in the ocean.</title>
        <authorList>
            <person name="Kauffman K."/>
            <person name="Hussain F."/>
            <person name="Yang J."/>
            <person name="Arevalo P."/>
            <person name="Brown J."/>
            <person name="Cutler M."/>
            <person name="Kelly L."/>
            <person name="Polz M.F."/>
        </authorList>
    </citation>
    <scope>NUCLEOTIDE SEQUENCE [LARGE SCALE GENOMIC DNA]</scope>
    <source>
        <strain evidence="3">10N.222.49.A5</strain>
    </source>
</reference>
<dbReference type="InterPro" id="IPR019092">
    <property type="entry name" value="SSO2081-like_dom"/>
</dbReference>
<evidence type="ECO:0000259" key="1">
    <source>
        <dbReference type="Pfam" id="PF09623"/>
    </source>
</evidence>
<dbReference type="Proteomes" id="UP000235611">
    <property type="component" value="Unassembled WGS sequence"/>
</dbReference>
<comment type="caution">
    <text evidence="2">The sequence shown here is derived from an EMBL/GenBank/DDBJ whole genome shotgun (WGS) entry which is preliminary data.</text>
</comment>
<dbReference type="Pfam" id="PF09623">
    <property type="entry name" value="Cas_NE0113"/>
    <property type="match status" value="1"/>
</dbReference>
<accession>A0AAP8SV34</accession>
<feature type="domain" description="CRISPR system ring nuclease SSO2081-like" evidence="1">
    <location>
        <begin position="15"/>
        <end position="168"/>
    </location>
</feature>
<dbReference type="AlphaFoldDB" id="A0AAP8SV34"/>
<dbReference type="NCBIfam" id="TIGR02584">
    <property type="entry name" value="cas_NE0113"/>
    <property type="match status" value="1"/>
</dbReference>
<dbReference type="EMBL" id="MDBO01000132">
    <property type="protein sequence ID" value="PMP05875.1"/>
    <property type="molecule type" value="Genomic_DNA"/>
</dbReference>
<sequence>MTTSSGEDRLLSALTGENNHLDQFCLDYGYDPISLEIKVPQVGGQKLIDVRTDQEQQIVADFITDHVRQHSKQTDIAIHASLAGGRKTMGFTLGYAMSLFGRPQDCLSHVLVNEPYESVPDFYYPTPTTVLRSDWSKQTRHDLSLAEVTLGEIPLVLMREELPSALIERDSVSYTQTVNRVNEANLLNFDTIAVELDYRDHSITCNGYKVELTLEQFVFYAWIAMDSKEYHIDGVKDGIAPPRKNMSKRELLQRLTEWMLSAFPEHERDKLKALPEDHLLDLIDERYQGDIFLFQRKGAQDLFDIDGLTSQSVVHKKQYSLWVRLLSEVNGAIEGELGSRFGGHYKIQEVNNIKIKELKKPIQTKGLKIKSSNITFRYR</sequence>
<evidence type="ECO:0000313" key="2">
    <source>
        <dbReference type="EMBL" id="PMP05875.1"/>
    </source>
</evidence>
<name>A0AAP8SV34_9VIBR</name>